<accession>A0A839RI62</accession>
<feature type="transmembrane region" description="Helical" evidence="1">
    <location>
        <begin position="113"/>
        <end position="144"/>
    </location>
</feature>
<evidence type="ECO:0000313" key="4">
    <source>
        <dbReference type="Proteomes" id="UP000567922"/>
    </source>
</evidence>
<organism evidence="3 4">
    <name type="scientific">Hoyosella altamirensis</name>
    <dbReference type="NCBI Taxonomy" id="616997"/>
    <lineage>
        <taxon>Bacteria</taxon>
        <taxon>Bacillati</taxon>
        <taxon>Actinomycetota</taxon>
        <taxon>Actinomycetes</taxon>
        <taxon>Mycobacteriales</taxon>
        <taxon>Hoyosellaceae</taxon>
        <taxon>Hoyosella</taxon>
    </lineage>
</organism>
<protein>
    <submittedName>
        <fullName evidence="3">DNA polymerase-3 subunit epsilon</fullName>
        <ecNumber evidence="3">2.7.7.7</ecNumber>
    </submittedName>
</protein>
<dbReference type="InterPro" id="IPR025330">
    <property type="entry name" value="DUF4236"/>
</dbReference>
<keyword evidence="3" id="KW-0548">Nucleotidyltransferase</keyword>
<dbReference type="EC" id="2.7.7.7" evidence="3"/>
<sequence length="360" mass="39730">MPLFLRKSLRAGPLRFNVSKSGVGVSSGVPGFRMGTGPRGNYVHAGRRGVYYRASLNPGGSARTKQATNHQAHPAQATMKDLTGVPPDQMVPTGGELVGQLNQAAAKHTLAPWLAALLGVTGLVTLPWGIAVWIVAIPLVWWLARYDKTNRSVAVFYDLDDEPAQWYSDLVSAVTHLSQDAQMWRVESEGAVADPYARRTEGGINTVMRRLPLRVTTSPGQPLVTNLAVPTFTSGTHTLHLLPDQVLVRNRDSFSDVGYDLVTATTRKVRFTEQESLPISAQVVDHTWQYVNNDGSPDRRYRDNQQLPIVEYGQMDLESASGLRWRILLSDQADAERLAELLRNAPQSISRADQTFSDNY</sequence>
<gene>
    <name evidence="3" type="ORF">FHU29_000318</name>
</gene>
<keyword evidence="1" id="KW-0472">Membrane</keyword>
<evidence type="ECO:0000313" key="3">
    <source>
        <dbReference type="EMBL" id="MBB3035884.1"/>
    </source>
</evidence>
<evidence type="ECO:0000256" key="1">
    <source>
        <dbReference type="SAM" id="Phobius"/>
    </source>
</evidence>
<name>A0A839RI62_9ACTN</name>
<keyword evidence="1" id="KW-0812">Transmembrane</keyword>
<dbReference type="GO" id="GO:0003887">
    <property type="term" value="F:DNA-directed DNA polymerase activity"/>
    <property type="evidence" value="ECO:0007669"/>
    <property type="project" value="UniProtKB-EC"/>
</dbReference>
<keyword evidence="1" id="KW-1133">Transmembrane helix</keyword>
<proteinExistence type="predicted"/>
<reference evidence="3 4" key="1">
    <citation type="submission" date="2020-08" db="EMBL/GenBank/DDBJ databases">
        <title>Sequencing the genomes of 1000 actinobacteria strains.</title>
        <authorList>
            <person name="Klenk H.-P."/>
        </authorList>
    </citation>
    <scope>NUCLEOTIDE SEQUENCE [LARGE SCALE GENOMIC DNA]</scope>
    <source>
        <strain evidence="3 4">DSM 45258</strain>
    </source>
</reference>
<comment type="caution">
    <text evidence="3">The sequence shown here is derived from an EMBL/GenBank/DDBJ whole genome shotgun (WGS) entry which is preliminary data.</text>
</comment>
<keyword evidence="3" id="KW-0808">Transferase</keyword>
<dbReference type="OrthoDB" id="190275at2"/>
<dbReference type="EMBL" id="JACHWS010000001">
    <property type="protein sequence ID" value="MBB3035884.1"/>
    <property type="molecule type" value="Genomic_DNA"/>
</dbReference>
<dbReference type="RefSeq" id="WP_064439584.1">
    <property type="nucleotide sequence ID" value="NZ_BDDI01000005.1"/>
</dbReference>
<dbReference type="Proteomes" id="UP000567922">
    <property type="component" value="Unassembled WGS sequence"/>
</dbReference>
<dbReference type="AlphaFoldDB" id="A0A839RI62"/>
<feature type="domain" description="DUF4236" evidence="2">
    <location>
        <begin position="5"/>
        <end position="53"/>
    </location>
</feature>
<dbReference type="Pfam" id="PF14020">
    <property type="entry name" value="DUF4236"/>
    <property type="match status" value="1"/>
</dbReference>
<keyword evidence="4" id="KW-1185">Reference proteome</keyword>
<evidence type="ECO:0000259" key="2">
    <source>
        <dbReference type="Pfam" id="PF14020"/>
    </source>
</evidence>